<dbReference type="HOGENOM" id="CLU_028200_25_4_1"/>
<evidence type="ECO:0000256" key="2">
    <source>
        <dbReference type="ARBA" id="ARBA00022692"/>
    </source>
</evidence>
<dbReference type="GO" id="GO:0016020">
    <property type="term" value="C:membrane"/>
    <property type="evidence" value="ECO:0007669"/>
    <property type="project" value="UniProtKB-SubCell"/>
</dbReference>
<keyword evidence="9" id="KW-1185">Reference proteome</keyword>
<evidence type="ECO:0000259" key="7">
    <source>
        <dbReference type="Pfam" id="PF20684"/>
    </source>
</evidence>
<sequence>MDVYSQSSHAGGLVARGGGLHPPPEVLLNWPKPNYVDPEERGWAAPIVLLMFLGVTFLVYVARMWARIAISKNTGLDDILISLSMIPLFGLTIATVLGIRIYGYQWHSWDQTTETLVTSREIALAIELLYMISTSLIKVSILCFYRRITGRLTHQFVYWVYATIAFCVIYGVVFTFVILFTCTPIEGFWRYFDIAWRIQNKLVCRDEGAIIVACAAISSVQDFIICLLPVLLIWNLQISKRQKLALCGIFGMGLITCFCGLMRTYYATKLYYFTYDITWIAYYGWIWTNLEAQLAVICASAPSLKVFFNRYLTQYTSRDGYTGNLSRGNPPEVASKLASNAFVSKQSQFSSHKSQIRGGDATSSEEIPLDGIHVNHKLQISIEERDDSSYKSFESTKALTELPPSHQVWRDRIEWAESCRNVCAAFRPGSMGNPGIRSREGDIEAGRAI</sequence>
<reference evidence="8 9" key="1">
    <citation type="journal article" date="2012" name="PLoS Pathog.">
        <title>Diverse lifestyles and strategies of plant pathogenesis encoded in the genomes of eighteen Dothideomycetes fungi.</title>
        <authorList>
            <person name="Ohm R.A."/>
            <person name="Feau N."/>
            <person name="Henrissat B."/>
            <person name="Schoch C.L."/>
            <person name="Horwitz B.A."/>
            <person name="Barry K.W."/>
            <person name="Condon B.J."/>
            <person name="Copeland A.C."/>
            <person name="Dhillon B."/>
            <person name="Glaser F."/>
            <person name="Hesse C.N."/>
            <person name="Kosti I."/>
            <person name="LaButti K."/>
            <person name="Lindquist E.A."/>
            <person name="Lucas S."/>
            <person name="Salamov A.A."/>
            <person name="Bradshaw R.E."/>
            <person name="Ciuffetti L."/>
            <person name="Hamelin R.C."/>
            <person name="Kema G.H.J."/>
            <person name="Lawrence C."/>
            <person name="Scott J.A."/>
            <person name="Spatafora J.W."/>
            <person name="Turgeon B.G."/>
            <person name="de Wit P.J.G.M."/>
            <person name="Zhong S."/>
            <person name="Goodwin S.B."/>
            <person name="Grigoriev I.V."/>
        </authorList>
    </citation>
    <scope>NUCLEOTIDE SEQUENCE [LARGE SCALE GENOMIC DNA]</scope>
    <source>
        <strain evidence="9">C5 / ATCC 48332 / race O</strain>
    </source>
</reference>
<feature type="transmembrane region" description="Helical" evidence="6">
    <location>
        <begin position="78"/>
        <end position="102"/>
    </location>
</feature>
<comment type="similarity">
    <text evidence="5">Belongs to the SAT4 family.</text>
</comment>
<feature type="transmembrane region" description="Helical" evidence="6">
    <location>
        <begin position="43"/>
        <end position="66"/>
    </location>
</feature>
<dbReference type="InterPro" id="IPR049326">
    <property type="entry name" value="Rhodopsin_dom_fungi"/>
</dbReference>
<dbReference type="InterPro" id="IPR052337">
    <property type="entry name" value="SAT4-like"/>
</dbReference>
<evidence type="ECO:0000256" key="6">
    <source>
        <dbReference type="SAM" id="Phobius"/>
    </source>
</evidence>
<evidence type="ECO:0000256" key="4">
    <source>
        <dbReference type="ARBA" id="ARBA00023136"/>
    </source>
</evidence>
<name>M2V3R1_COCH5</name>
<feature type="transmembrane region" description="Helical" evidence="6">
    <location>
        <begin position="122"/>
        <end position="144"/>
    </location>
</feature>
<keyword evidence="4 6" id="KW-0472">Membrane</keyword>
<feature type="transmembrane region" description="Helical" evidence="6">
    <location>
        <begin position="244"/>
        <end position="266"/>
    </location>
</feature>
<dbReference type="Pfam" id="PF20684">
    <property type="entry name" value="Fung_rhodopsin"/>
    <property type="match status" value="1"/>
</dbReference>
<feature type="transmembrane region" description="Helical" evidence="6">
    <location>
        <begin position="209"/>
        <end position="232"/>
    </location>
</feature>
<dbReference type="Proteomes" id="UP000016936">
    <property type="component" value="Unassembled WGS sequence"/>
</dbReference>
<evidence type="ECO:0000313" key="9">
    <source>
        <dbReference type="Proteomes" id="UP000016936"/>
    </source>
</evidence>
<evidence type="ECO:0000256" key="1">
    <source>
        <dbReference type="ARBA" id="ARBA00004141"/>
    </source>
</evidence>
<proteinExistence type="inferred from homology"/>
<gene>
    <name evidence="8" type="ORF">COCHEDRAFT_1092587</name>
</gene>
<feature type="transmembrane region" description="Helical" evidence="6">
    <location>
        <begin position="156"/>
        <end position="180"/>
    </location>
</feature>
<dbReference type="OrthoDB" id="5329176at2759"/>
<dbReference type="eggNOG" id="ENOG502SNAH">
    <property type="taxonomic scope" value="Eukaryota"/>
</dbReference>
<dbReference type="EMBL" id="KB445571">
    <property type="protein sequence ID" value="EMD94642.1"/>
    <property type="molecule type" value="Genomic_DNA"/>
</dbReference>
<dbReference type="OMA" id="FTYDITW"/>
<keyword evidence="2 6" id="KW-0812">Transmembrane</keyword>
<dbReference type="PANTHER" id="PTHR33048:SF129">
    <property type="entry name" value="INTEGRAL MEMBRANE PROTEIN-RELATED"/>
    <property type="match status" value="1"/>
</dbReference>
<feature type="domain" description="Rhodopsin" evidence="7">
    <location>
        <begin position="62"/>
        <end position="309"/>
    </location>
</feature>
<comment type="subcellular location">
    <subcellularLocation>
        <location evidence="1">Membrane</location>
        <topology evidence="1">Multi-pass membrane protein</topology>
    </subcellularLocation>
</comment>
<evidence type="ECO:0000256" key="3">
    <source>
        <dbReference type="ARBA" id="ARBA00022989"/>
    </source>
</evidence>
<dbReference type="PANTHER" id="PTHR33048">
    <property type="entry name" value="PTH11-LIKE INTEGRAL MEMBRANE PROTEIN (AFU_ORTHOLOGUE AFUA_5G11245)"/>
    <property type="match status" value="1"/>
</dbReference>
<accession>M2V3R1</accession>
<protein>
    <recommendedName>
        <fullName evidence="7">Rhodopsin domain-containing protein</fullName>
    </recommendedName>
</protein>
<dbReference type="AlphaFoldDB" id="M2V3R1"/>
<organism evidence="8 9">
    <name type="scientific">Cochliobolus heterostrophus (strain C5 / ATCC 48332 / race O)</name>
    <name type="common">Southern corn leaf blight fungus</name>
    <name type="synonym">Bipolaris maydis</name>
    <dbReference type="NCBI Taxonomy" id="701091"/>
    <lineage>
        <taxon>Eukaryota</taxon>
        <taxon>Fungi</taxon>
        <taxon>Dikarya</taxon>
        <taxon>Ascomycota</taxon>
        <taxon>Pezizomycotina</taxon>
        <taxon>Dothideomycetes</taxon>
        <taxon>Pleosporomycetidae</taxon>
        <taxon>Pleosporales</taxon>
        <taxon>Pleosporineae</taxon>
        <taxon>Pleosporaceae</taxon>
        <taxon>Bipolaris</taxon>
    </lineage>
</organism>
<feature type="transmembrane region" description="Helical" evidence="6">
    <location>
        <begin position="286"/>
        <end position="308"/>
    </location>
</feature>
<evidence type="ECO:0000313" key="8">
    <source>
        <dbReference type="EMBL" id="EMD94642.1"/>
    </source>
</evidence>
<keyword evidence="3 6" id="KW-1133">Transmembrane helix</keyword>
<evidence type="ECO:0000256" key="5">
    <source>
        <dbReference type="ARBA" id="ARBA00038359"/>
    </source>
</evidence>
<reference evidence="9" key="2">
    <citation type="journal article" date="2013" name="PLoS Genet.">
        <title>Comparative genome structure, secondary metabolite, and effector coding capacity across Cochliobolus pathogens.</title>
        <authorList>
            <person name="Condon B.J."/>
            <person name="Leng Y."/>
            <person name="Wu D."/>
            <person name="Bushley K.E."/>
            <person name="Ohm R.A."/>
            <person name="Otillar R."/>
            <person name="Martin J."/>
            <person name="Schackwitz W."/>
            <person name="Grimwood J."/>
            <person name="MohdZainudin N."/>
            <person name="Xue C."/>
            <person name="Wang R."/>
            <person name="Manning V.A."/>
            <person name="Dhillon B."/>
            <person name="Tu Z.J."/>
            <person name="Steffenson B.J."/>
            <person name="Salamov A."/>
            <person name="Sun H."/>
            <person name="Lowry S."/>
            <person name="LaButti K."/>
            <person name="Han J."/>
            <person name="Copeland A."/>
            <person name="Lindquist E."/>
            <person name="Barry K."/>
            <person name="Schmutz J."/>
            <person name="Baker S.E."/>
            <person name="Ciuffetti L.M."/>
            <person name="Grigoriev I.V."/>
            <person name="Zhong S."/>
            <person name="Turgeon B.G."/>
        </authorList>
    </citation>
    <scope>NUCLEOTIDE SEQUENCE [LARGE SCALE GENOMIC DNA]</scope>
    <source>
        <strain evidence="9">C5 / ATCC 48332 / race O</strain>
    </source>
</reference>